<keyword evidence="4" id="KW-1133">Transmembrane helix</keyword>
<feature type="domain" description="Glycosyltransferase 2-like" evidence="5">
    <location>
        <begin position="13"/>
        <end position="138"/>
    </location>
</feature>
<evidence type="ECO:0000256" key="3">
    <source>
        <dbReference type="ARBA" id="ARBA00022679"/>
    </source>
</evidence>
<comment type="similarity">
    <text evidence="1">Belongs to the glycosyltransferase 2 family.</text>
</comment>
<keyword evidence="7" id="KW-1185">Reference proteome</keyword>
<protein>
    <recommendedName>
        <fullName evidence="5">Glycosyltransferase 2-like domain-containing protein</fullName>
    </recommendedName>
</protein>
<dbReference type="AlphaFoldDB" id="A0A1Y0IT10"/>
<dbReference type="SUPFAM" id="SSF53448">
    <property type="entry name" value="Nucleotide-diphospho-sugar transferases"/>
    <property type="match status" value="1"/>
</dbReference>
<keyword evidence="4" id="KW-0812">Transmembrane</keyword>
<evidence type="ECO:0000313" key="6">
    <source>
        <dbReference type="EMBL" id="ARU62605.1"/>
    </source>
</evidence>
<evidence type="ECO:0000259" key="5">
    <source>
        <dbReference type="Pfam" id="PF00535"/>
    </source>
</evidence>
<dbReference type="Proteomes" id="UP000195437">
    <property type="component" value="Chromosome"/>
</dbReference>
<dbReference type="PANTHER" id="PTHR43630:SF1">
    <property type="entry name" value="POLY-BETA-1,6-N-ACETYL-D-GLUCOSAMINE SYNTHASE"/>
    <property type="match status" value="1"/>
</dbReference>
<evidence type="ECO:0000256" key="1">
    <source>
        <dbReference type="ARBA" id="ARBA00006739"/>
    </source>
</evidence>
<dbReference type="KEGG" id="tum:CBW65_17740"/>
<dbReference type="CDD" id="cd02525">
    <property type="entry name" value="Succinoglycan_BP_ExoA"/>
    <property type="match status" value="1"/>
</dbReference>
<dbReference type="Gene3D" id="3.90.550.10">
    <property type="entry name" value="Spore Coat Polysaccharide Biosynthesis Protein SpsA, Chain A"/>
    <property type="match status" value="1"/>
</dbReference>
<dbReference type="PANTHER" id="PTHR43630">
    <property type="entry name" value="POLY-BETA-1,6-N-ACETYL-D-GLUCOSAMINE SYNTHASE"/>
    <property type="match status" value="1"/>
</dbReference>
<dbReference type="OrthoDB" id="9810303at2"/>
<keyword evidence="4" id="KW-0472">Membrane</keyword>
<dbReference type="InterPro" id="IPR001173">
    <property type="entry name" value="Glyco_trans_2-like"/>
</dbReference>
<keyword evidence="2" id="KW-0328">Glycosyltransferase</keyword>
<dbReference type="InterPro" id="IPR029044">
    <property type="entry name" value="Nucleotide-diphossugar_trans"/>
</dbReference>
<dbReference type="EMBL" id="CP021434">
    <property type="protein sequence ID" value="ARU62605.1"/>
    <property type="molecule type" value="Genomic_DNA"/>
</dbReference>
<accession>A0A1Y0IT10</accession>
<feature type="transmembrane region" description="Helical" evidence="4">
    <location>
        <begin position="256"/>
        <end position="285"/>
    </location>
</feature>
<keyword evidence="3" id="KW-0808">Transferase</keyword>
<sequence>MREVKEMNVPFVTVIMPVRNEEPYLAGCLDSLFATDYPIERLEMLVIDGNSTDRTREIAADYQQRYPCLRLLDNPQQLQVAALNIGIQQARGEIIMRMDAHTEYPSDYIRLCVTLLLASRADNVGGVLEAAGRTYFGKAAALAVTSPFGAGDAKYRTATREAWVDTIFPGVWRKEKLLALGGFSEAWEVNEDYELNCRLRAEGGKLLLSPVISCRYYVREEIGALARQYFRYGHWKVKTLVVHPDSLRWRQLAAPLLVLGLAVSALIAWWWPVLGMLLPALYLLANLVASAPKGWRYLPVLPLVFLTIHLGWGIGFLSGICKWGMPRLTIRSLRNAVKEVRS</sequence>
<evidence type="ECO:0000313" key="7">
    <source>
        <dbReference type="Proteomes" id="UP000195437"/>
    </source>
</evidence>
<evidence type="ECO:0000256" key="4">
    <source>
        <dbReference type="SAM" id="Phobius"/>
    </source>
</evidence>
<dbReference type="Pfam" id="PF00535">
    <property type="entry name" value="Glycos_transf_2"/>
    <property type="match status" value="1"/>
</dbReference>
<gene>
    <name evidence="6" type="ORF">CBW65_17740</name>
</gene>
<dbReference type="GO" id="GO:0016757">
    <property type="term" value="F:glycosyltransferase activity"/>
    <property type="evidence" value="ECO:0007669"/>
    <property type="project" value="UniProtKB-KW"/>
</dbReference>
<proteinExistence type="inferred from homology"/>
<feature type="transmembrane region" description="Helical" evidence="4">
    <location>
        <begin position="297"/>
        <end position="321"/>
    </location>
</feature>
<organism evidence="6 7">
    <name type="scientific">Tumebacillus avium</name>
    <dbReference type="NCBI Taxonomy" id="1903704"/>
    <lineage>
        <taxon>Bacteria</taxon>
        <taxon>Bacillati</taxon>
        <taxon>Bacillota</taxon>
        <taxon>Bacilli</taxon>
        <taxon>Bacillales</taxon>
        <taxon>Alicyclobacillaceae</taxon>
        <taxon>Tumebacillus</taxon>
    </lineage>
</organism>
<evidence type="ECO:0000256" key="2">
    <source>
        <dbReference type="ARBA" id="ARBA00022676"/>
    </source>
</evidence>
<name>A0A1Y0IT10_9BACL</name>
<reference evidence="7" key="1">
    <citation type="submission" date="2017-05" db="EMBL/GenBank/DDBJ databases">
        <authorList>
            <person name="Sung H."/>
        </authorList>
    </citation>
    <scope>NUCLEOTIDE SEQUENCE [LARGE SCALE GENOMIC DNA]</scope>
    <source>
        <strain evidence="7">AR23208</strain>
    </source>
</reference>